<sequence>MQFGSAPPVEGAFVGQSSRTADENVLDLATSIFECCNQRFGGHSRPFIIAGLEELRTHHCSDLMAPAAPYRDYINKPSFTNDLSFSRKGSAIATSLIHLVGLDPQSALVLEMDGKDLRFDCADCDMIVHALKNPHSKCLPSSQYIWNVLSEADANAVKARERPIQSGTGCIGCVIIVRNI</sequence>
<evidence type="ECO:0000313" key="1">
    <source>
        <dbReference type="EMBL" id="KAF8901938.1"/>
    </source>
</evidence>
<gene>
    <name evidence="1" type="ORF">CPB84DRAFT_1961880</name>
</gene>
<reference evidence="1" key="1">
    <citation type="submission" date="2020-11" db="EMBL/GenBank/DDBJ databases">
        <authorList>
            <consortium name="DOE Joint Genome Institute"/>
            <person name="Ahrendt S."/>
            <person name="Riley R."/>
            <person name="Andreopoulos W."/>
            <person name="LaButti K."/>
            <person name="Pangilinan J."/>
            <person name="Ruiz-duenas F.J."/>
            <person name="Barrasa J.M."/>
            <person name="Sanchez-Garcia M."/>
            <person name="Camarero S."/>
            <person name="Miyauchi S."/>
            <person name="Serrano A."/>
            <person name="Linde D."/>
            <person name="Babiker R."/>
            <person name="Drula E."/>
            <person name="Ayuso-Fernandez I."/>
            <person name="Pacheco R."/>
            <person name="Padilla G."/>
            <person name="Ferreira P."/>
            <person name="Barriuso J."/>
            <person name="Kellner H."/>
            <person name="Castanera R."/>
            <person name="Alfaro M."/>
            <person name="Ramirez L."/>
            <person name="Pisabarro A.G."/>
            <person name="Kuo A."/>
            <person name="Tritt A."/>
            <person name="Lipzen A."/>
            <person name="He G."/>
            <person name="Yan M."/>
            <person name="Ng V."/>
            <person name="Cullen D."/>
            <person name="Martin F."/>
            <person name="Rosso M.-N."/>
            <person name="Henrissat B."/>
            <person name="Hibbett D."/>
            <person name="Martinez A.T."/>
            <person name="Grigoriev I.V."/>
        </authorList>
    </citation>
    <scope>NUCLEOTIDE SEQUENCE</scope>
    <source>
        <strain evidence="1">AH 44721</strain>
    </source>
</reference>
<evidence type="ECO:0000313" key="2">
    <source>
        <dbReference type="Proteomes" id="UP000724874"/>
    </source>
</evidence>
<dbReference type="Proteomes" id="UP000724874">
    <property type="component" value="Unassembled WGS sequence"/>
</dbReference>
<organism evidence="1 2">
    <name type="scientific">Gymnopilus junonius</name>
    <name type="common">Spectacular rustgill mushroom</name>
    <name type="synonym">Gymnopilus spectabilis subsp. junonius</name>
    <dbReference type="NCBI Taxonomy" id="109634"/>
    <lineage>
        <taxon>Eukaryota</taxon>
        <taxon>Fungi</taxon>
        <taxon>Dikarya</taxon>
        <taxon>Basidiomycota</taxon>
        <taxon>Agaricomycotina</taxon>
        <taxon>Agaricomycetes</taxon>
        <taxon>Agaricomycetidae</taxon>
        <taxon>Agaricales</taxon>
        <taxon>Agaricineae</taxon>
        <taxon>Hymenogastraceae</taxon>
        <taxon>Gymnopilus</taxon>
    </lineage>
</organism>
<dbReference type="OrthoDB" id="2322499at2759"/>
<name>A0A9P5NP81_GYMJU</name>
<protein>
    <submittedName>
        <fullName evidence="1">Uncharacterized protein</fullName>
    </submittedName>
</protein>
<keyword evidence="2" id="KW-1185">Reference proteome</keyword>
<comment type="caution">
    <text evidence="1">The sequence shown here is derived from an EMBL/GenBank/DDBJ whole genome shotgun (WGS) entry which is preliminary data.</text>
</comment>
<accession>A0A9P5NP81</accession>
<proteinExistence type="predicted"/>
<dbReference type="EMBL" id="JADNYJ010000039">
    <property type="protein sequence ID" value="KAF8901938.1"/>
    <property type="molecule type" value="Genomic_DNA"/>
</dbReference>
<dbReference type="AlphaFoldDB" id="A0A9P5NP81"/>